<protein>
    <recommendedName>
        <fullName evidence="9">Immunoglobulin heavy constant epsilon</fullName>
    </recommendedName>
    <alternativeName>
        <fullName evidence="10">Ig epsilon chain C region</fullName>
    </alternativeName>
</protein>
<dbReference type="GO" id="GO:0034987">
    <property type="term" value="F:immunoglobulin receptor binding"/>
    <property type="evidence" value="ECO:0007669"/>
    <property type="project" value="UniProtKB-ARBA"/>
</dbReference>
<feature type="domain" description="Ig-like" evidence="11">
    <location>
        <begin position="294"/>
        <end position="390"/>
    </location>
</feature>
<dbReference type="GO" id="GO:0042113">
    <property type="term" value="P:B cell activation"/>
    <property type="evidence" value="ECO:0007669"/>
    <property type="project" value="UniProtKB-ARBA"/>
</dbReference>
<keyword evidence="6" id="KW-1015">Disulfide bond</keyword>
<keyword evidence="7" id="KW-0393">Immunoglobulin domain</keyword>
<dbReference type="InterPro" id="IPR003006">
    <property type="entry name" value="Ig/MHC_CS"/>
</dbReference>
<dbReference type="InterPro" id="IPR013783">
    <property type="entry name" value="Ig-like_fold"/>
</dbReference>
<name>A0A5E4CI32_MARMO</name>
<evidence type="ECO:0000313" key="12">
    <source>
        <dbReference type="EMBL" id="VTJ80582.1"/>
    </source>
</evidence>
<feature type="domain" description="Ig-like" evidence="11">
    <location>
        <begin position="644"/>
        <end position="744"/>
    </location>
</feature>
<reference evidence="12" key="1">
    <citation type="submission" date="2019-04" db="EMBL/GenBank/DDBJ databases">
        <authorList>
            <person name="Alioto T."/>
            <person name="Alioto T."/>
        </authorList>
    </citation>
    <scope>NUCLEOTIDE SEQUENCE [LARGE SCALE GENOMIC DNA]</scope>
</reference>
<dbReference type="PANTHER" id="PTHR23411">
    <property type="entry name" value="TAPASIN"/>
    <property type="match status" value="1"/>
</dbReference>
<keyword evidence="4" id="KW-0964">Secreted</keyword>
<organism evidence="12 13">
    <name type="scientific">Marmota monax</name>
    <name type="common">Woodchuck</name>
    <dbReference type="NCBI Taxonomy" id="9995"/>
    <lineage>
        <taxon>Eukaryota</taxon>
        <taxon>Metazoa</taxon>
        <taxon>Chordata</taxon>
        <taxon>Craniata</taxon>
        <taxon>Vertebrata</taxon>
        <taxon>Euteleostomi</taxon>
        <taxon>Mammalia</taxon>
        <taxon>Eutheria</taxon>
        <taxon>Euarchontoglires</taxon>
        <taxon>Glires</taxon>
        <taxon>Rodentia</taxon>
        <taxon>Sciuromorpha</taxon>
        <taxon>Sciuridae</taxon>
        <taxon>Xerinae</taxon>
        <taxon>Marmotini</taxon>
        <taxon>Marmota</taxon>
    </lineage>
</organism>
<dbReference type="Gene3D" id="2.60.40.10">
    <property type="entry name" value="Immunoglobulins"/>
    <property type="match status" value="7"/>
</dbReference>
<dbReference type="GO" id="GO:0005886">
    <property type="term" value="C:plasma membrane"/>
    <property type="evidence" value="ECO:0007669"/>
    <property type="project" value="UniProtKB-SubCell"/>
</dbReference>
<dbReference type="FunFam" id="2.60.40.10:FF:001129">
    <property type="entry name" value="Immunoglobulin heavy constant gamma 1"/>
    <property type="match status" value="1"/>
</dbReference>
<dbReference type="FunFam" id="2.60.40.10:FF:000998">
    <property type="entry name" value="Immunoglobulin heavy constant epsilon"/>
    <property type="match status" value="1"/>
</dbReference>
<feature type="domain" description="Ig-like" evidence="11">
    <location>
        <begin position="542"/>
        <end position="640"/>
    </location>
</feature>
<feature type="domain" description="Ig-like" evidence="11">
    <location>
        <begin position="760"/>
        <end position="856"/>
    </location>
</feature>
<evidence type="ECO:0000256" key="2">
    <source>
        <dbReference type="ARBA" id="ARBA00004613"/>
    </source>
</evidence>
<gene>
    <name evidence="12" type="ORF">MONAX_5E028617</name>
</gene>
<feature type="domain" description="Ig-like" evidence="11">
    <location>
        <begin position="149"/>
        <end position="248"/>
    </location>
</feature>
<dbReference type="FunFam" id="2.60.40.10:FF:001690">
    <property type="entry name" value="Immunoglobulin heavy constant epsilon"/>
    <property type="match status" value="1"/>
</dbReference>
<dbReference type="InterPro" id="IPR050380">
    <property type="entry name" value="Immune_Resp_Modulators"/>
</dbReference>
<dbReference type="GO" id="GO:0005576">
    <property type="term" value="C:extracellular region"/>
    <property type="evidence" value="ECO:0007669"/>
    <property type="project" value="UniProtKB-SubCell"/>
</dbReference>
<keyword evidence="3" id="KW-1003">Cell membrane</keyword>
<evidence type="ECO:0000256" key="10">
    <source>
        <dbReference type="ARBA" id="ARBA00083846"/>
    </source>
</evidence>
<dbReference type="SUPFAM" id="SSF48726">
    <property type="entry name" value="Immunoglobulin"/>
    <property type="match status" value="7"/>
</dbReference>
<evidence type="ECO:0000256" key="1">
    <source>
        <dbReference type="ARBA" id="ARBA00004236"/>
    </source>
</evidence>
<dbReference type="SMART" id="SM00407">
    <property type="entry name" value="IGc1"/>
    <property type="match status" value="6"/>
</dbReference>
<evidence type="ECO:0000259" key="11">
    <source>
        <dbReference type="PROSITE" id="PS50835"/>
    </source>
</evidence>
<feature type="domain" description="Ig-like" evidence="11">
    <location>
        <begin position="36"/>
        <end position="128"/>
    </location>
</feature>
<evidence type="ECO:0000256" key="6">
    <source>
        <dbReference type="ARBA" id="ARBA00023157"/>
    </source>
</evidence>
<dbReference type="InterPro" id="IPR036179">
    <property type="entry name" value="Ig-like_dom_sf"/>
</dbReference>
<evidence type="ECO:0000256" key="8">
    <source>
        <dbReference type="ARBA" id="ARBA00062129"/>
    </source>
</evidence>
<keyword evidence="13" id="KW-1185">Reference proteome</keyword>
<dbReference type="CDD" id="cd21817">
    <property type="entry name" value="IgC1_CH1_IgEG"/>
    <property type="match status" value="1"/>
</dbReference>
<dbReference type="AlphaFoldDB" id="A0A5E4CI32"/>
<dbReference type="Proteomes" id="UP000335636">
    <property type="component" value="Unassembled WGS sequence"/>
</dbReference>
<proteinExistence type="predicted"/>
<dbReference type="InterPro" id="IPR003597">
    <property type="entry name" value="Ig_C1-set"/>
</dbReference>
<dbReference type="PROSITE" id="PS50835">
    <property type="entry name" value="IG_LIKE"/>
    <property type="match status" value="7"/>
</dbReference>
<dbReference type="PROSITE" id="PS00290">
    <property type="entry name" value="IG_MHC"/>
    <property type="match status" value="3"/>
</dbReference>
<dbReference type="FunFam" id="2.60.40.10:FF:000463">
    <property type="entry name" value="Immunoglobulin heavy constant gamma 1"/>
    <property type="match status" value="2"/>
</dbReference>
<evidence type="ECO:0000256" key="4">
    <source>
        <dbReference type="ARBA" id="ARBA00022525"/>
    </source>
</evidence>
<comment type="caution">
    <text evidence="12">The sequence shown here is derived from an EMBL/GenBank/DDBJ whole genome shotgun (WGS) entry which is preliminary data.</text>
</comment>
<evidence type="ECO:0000256" key="3">
    <source>
        <dbReference type="ARBA" id="ARBA00022475"/>
    </source>
</evidence>
<evidence type="ECO:0000256" key="7">
    <source>
        <dbReference type="ARBA" id="ARBA00023319"/>
    </source>
</evidence>
<dbReference type="CDD" id="cd05768">
    <property type="entry name" value="IgC1_CH3_IgAGD_CH4_IgAEM"/>
    <property type="match status" value="1"/>
</dbReference>
<comment type="subcellular location">
    <subcellularLocation>
        <location evidence="1">Cell membrane</location>
    </subcellularLocation>
    <subcellularLocation>
        <location evidence="2">Secreted</location>
    </subcellularLocation>
</comment>
<feature type="domain" description="Ig-like" evidence="11">
    <location>
        <begin position="439"/>
        <end position="532"/>
    </location>
</feature>
<accession>A0A5E4CI32</accession>
<sequence length="962" mass="104935">MLGESQGQQAFCGPGSICVQHSSLSIFSLAASTTAPSVFPLAPSSRDTSGSSVNLGCLVKGYFPEPVTVTWNSGSLSSGVRTFPAVLQSGLYSVTSMVTVPTSTWPSQTVTCNVAHPASSTKVDKIIAPCGPVPTPCPPCPPPEILGGPSVFIFPPKPKDTLMISLTPKVTCVVVDVSQDDPEVQFSWYVDNVEVSTAETKPQERQYNSTFRVVSVLPIKHQDWLNGKKFKCKVNNKALPAPIERTISKVAGGRGQRAGQDMGLPGHMEPGSACHCPVSDLCADFCSTGQPRAPEVYVLPPAQEELTKNTVSLTCYIQGFYPADISVEWEKQGQPEQDSKTTEPVLDSDGTYFLYSKLRVDRNRWQQGDLYTCSVMHEALHNHFTQKTLSRSPELSLDENCTEAQDGELDGLWTTITIFISLFLLSVCYSATVTLFKKPSVFPLHSCCSEPTSVSLGCLVTGYFPEPVTVTWDTGSLNVSTLNFPTAKLSSGLLARTSQVTVSGTEEWARKSFTCSVGHAPSSTSQVNKTVQGCLLSNFTGPDVTLFHSACDPSGSHSIIQLYCLISGYTPGDLVVTWLKDKKPLFKTASSIAPPTQEGKLASTHSKINVTQEDWMSESIFTCQVTTHGFNYRAHAQKCTDDEPRGISTYLIPPSPLDLYVRTAPKLTCLVVDLESKEGVTVVWTRDSQKPVTSDPWKANKQLNATFSIVSTLPVDAKDWIDGETYRCTVIHPELPKPIVRSITKAPGKSRAWAGKRMAPEVYVFLPPEERGGQDKLTLTCLIQNFFPVDISVQWLRNGQIHNDQHSTTAPLKTNTSHPSFFIFSRLEITQADWALNTKFTCRVVHEALPGRRTLEETVFKSPELDLQDLCTEGLESAELDGLWTSTCVFVSLFLLSVSYGATITLFKVGPGAWAGGAQKALGQLRLPSHTPSPQVKWVFSAELRSTPQALHDYANILHPGA</sequence>
<keyword evidence="5" id="KW-0472">Membrane</keyword>
<dbReference type="EMBL" id="CABDUW010001320">
    <property type="protein sequence ID" value="VTJ80582.1"/>
    <property type="molecule type" value="Genomic_DNA"/>
</dbReference>
<dbReference type="FunFam" id="2.60.40.10:FF:001540">
    <property type="entry name" value="Immunoglobulin heavy constant gamma 1"/>
    <property type="match status" value="1"/>
</dbReference>
<comment type="subunit">
    <text evidence="8">The basic structural unit consists of two identical heavy chains and two identical light chains; disulfide-linked. N-terminal variable regions of the heavy and light chains form the antigen binding sites, whereas the C-terminal constant regions of the heavy chains interact with immune receptors to mediate effector functions.</text>
</comment>
<dbReference type="InterPro" id="IPR007110">
    <property type="entry name" value="Ig-like_dom"/>
</dbReference>
<evidence type="ECO:0000313" key="13">
    <source>
        <dbReference type="Proteomes" id="UP000335636"/>
    </source>
</evidence>
<evidence type="ECO:0000256" key="9">
    <source>
        <dbReference type="ARBA" id="ARBA00071204"/>
    </source>
</evidence>
<evidence type="ECO:0000256" key="5">
    <source>
        <dbReference type="ARBA" id="ARBA00023136"/>
    </source>
</evidence>
<dbReference type="GO" id="GO:1903131">
    <property type="term" value="P:mononuclear cell differentiation"/>
    <property type="evidence" value="ECO:0007669"/>
    <property type="project" value="UniProtKB-ARBA"/>
</dbReference>
<dbReference type="Pfam" id="PF07654">
    <property type="entry name" value="C1-set"/>
    <property type="match status" value="7"/>
</dbReference>